<dbReference type="Gene3D" id="3.10.100.10">
    <property type="entry name" value="Mannose-Binding Protein A, subunit A"/>
    <property type="match status" value="1"/>
</dbReference>
<reference evidence="3" key="4">
    <citation type="submission" date="2025-09" db="UniProtKB">
        <authorList>
            <consortium name="Ensembl"/>
        </authorList>
    </citation>
    <scope>IDENTIFICATION</scope>
    <source>
        <strain evidence="3">JP 163 A</strain>
    </source>
</reference>
<proteinExistence type="predicted"/>
<dbReference type="InterPro" id="IPR016186">
    <property type="entry name" value="C-type_lectin-like/link_sf"/>
</dbReference>
<dbReference type="KEGG" id="xma:102225939"/>
<dbReference type="InterPro" id="IPR016187">
    <property type="entry name" value="CTDL_fold"/>
</dbReference>
<organism evidence="3 4">
    <name type="scientific">Xiphophorus maculatus</name>
    <name type="common">Southern platyfish</name>
    <name type="synonym">Platypoecilus maculatus</name>
    <dbReference type="NCBI Taxonomy" id="8083"/>
    <lineage>
        <taxon>Eukaryota</taxon>
        <taxon>Metazoa</taxon>
        <taxon>Chordata</taxon>
        <taxon>Craniata</taxon>
        <taxon>Vertebrata</taxon>
        <taxon>Euteleostomi</taxon>
        <taxon>Actinopterygii</taxon>
        <taxon>Neopterygii</taxon>
        <taxon>Teleostei</taxon>
        <taxon>Neoteleostei</taxon>
        <taxon>Acanthomorphata</taxon>
        <taxon>Ovalentaria</taxon>
        <taxon>Atherinomorphae</taxon>
        <taxon>Cyprinodontiformes</taxon>
        <taxon>Poeciliidae</taxon>
        <taxon>Poeciliinae</taxon>
        <taxon>Xiphophorus</taxon>
    </lineage>
</organism>
<dbReference type="PROSITE" id="PS50041">
    <property type="entry name" value="C_TYPE_LECTIN_2"/>
    <property type="match status" value="1"/>
</dbReference>
<evidence type="ECO:0000313" key="3">
    <source>
        <dbReference type="Ensembl" id="ENSXMAP00000022270.1"/>
    </source>
</evidence>
<reference evidence="4" key="1">
    <citation type="submission" date="2012-01" db="EMBL/GenBank/DDBJ databases">
        <authorList>
            <person name="Walter R."/>
            <person name="Schartl M."/>
            <person name="Warren W."/>
        </authorList>
    </citation>
    <scope>NUCLEOTIDE SEQUENCE [LARGE SCALE GENOMIC DNA]</scope>
    <source>
        <strain evidence="4">JP 163 A</strain>
    </source>
</reference>
<dbReference type="GeneTree" id="ENSGT01120000272917"/>
<dbReference type="Proteomes" id="UP000002852">
    <property type="component" value="Unassembled WGS sequence"/>
</dbReference>
<dbReference type="InParanoid" id="A0A3B5PTL2"/>
<dbReference type="InterPro" id="IPR050111">
    <property type="entry name" value="C-type_lectin/snaclec_domain"/>
</dbReference>
<dbReference type="AlphaFoldDB" id="A0A3B5PTL2"/>
<dbReference type="RefSeq" id="XP_023190764.1">
    <property type="nucleotide sequence ID" value="XM_023334996.1"/>
</dbReference>
<feature type="domain" description="C-type lectin" evidence="2">
    <location>
        <begin position="41"/>
        <end position="157"/>
    </location>
</feature>
<keyword evidence="4" id="KW-1185">Reference proteome</keyword>
<protein>
    <submittedName>
        <fullName evidence="3">Galactose-specific lectin nattectin-like</fullName>
    </submittedName>
</protein>
<dbReference type="InterPro" id="IPR001304">
    <property type="entry name" value="C-type_lectin-like"/>
</dbReference>
<dbReference type="STRING" id="8083.ENSXMAP00000022270"/>
<keyword evidence="1" id="KW-0732">Signal</keyword>
<feature type="chain" id="PRO_5017196993" evidence="1">
    <location>
        <begin position="24"/>
        <end position="160"/>
    </location>
</feature>
<dbReference type="SMART" id="SM00034">
    <property type="entry name" value="CLECT"/>
    <property type="match status" value="1"/>
</dbReference>
<dbReference type="PANTHER" id="PTHR22803">
    <property type="entry name" value="MANNOSE, PHOSPHOLIPASE, LECTIN RECEPTOR RELATED"/>
    <property type="match status" value="1"/>
</dbReference>
<dbReference type="PRINTS" id="PR01504">
    <property type="entry name" value="PNCREATITSAP"/>
</dbReference>
<reference evidence="3" key="3">
    <citation type="submission" date="2025-08" db="UniProtKB">
        <authorList>
            <consortium name="Ensembl"/>
        </authorList>
    </citation>
    <scope>IDENTIFICATION</scope>
    <source>
        <strain evidence="3">JP 163 A</strain>
    </source>
</reference>
<dbReference type="RefSeq" id="XP_023190771.1">
    <property type="nucleotide sequence ID" value="XM_023335003.1"/>
</dbReference>
<reference evidence="4" key="2">
    <citation type="journal article" date="2013" name="Nat. Genet.">
        <title>The genome of the platyfish, Xiphophorus maculatus, provides insights into evolutionary adaptation and several complex traits.</title>
        <authorList>
            <person name="Schartl M."/>
            <person name="Walter R.B."/>
            <person name="Shen Y."/>
            <person name="Garcia T."/>
            <person name="Catchen J."/>
            <person name="Amores A."/>
            <person name="Braasch I."/>
            <person name="Chalopin D."/>
            <person name="Volff J.N."/>
            <person name="Lesch K.P."/>
            <person name="Bisazza A."/>
            <person name="Minx P."/>
            <person name="Hillier L."/>
            <person name="Wilson R.K."/>
            <person name="Fuerstenberg S."/>
            <person name="Boore J."/>
            <person name="Searle S."/>
            <person name="Postlethwait J.H."/>
            <person name="Warren W.C."/>
        </authorList>
    </citation>
    <scope>NUCLEOTIDE SEQUENCE [LARGE SCALE GENOMIC DNA]</scope>
    <source>
        <strain evidence="4">JP 163 A</strain>
    </source>
</reference>
<feature type="signal peptide" evidence="1">
    <location>
        <begin position="1"/>
        <end position="23"/>
    </location>
</feature>
<dbReference type="CDD" id="cd00037">
    <property type="entry name" value="CLECT"/>
    <property type="match status" value="1"/>
</dbReference>
<accession>A0A3B5PTL2</accession>
<dbReference type="OMA" id="WICERAN"/>
<evidence type="ECO:0000313" key="4">
    <source>
        <dbReference type="Proteomes" id="UP000002852"/>
    </source>
</evidence>
<sequence>MAAGLVFTLLLGLSFGLWDGADACQLKEITEVDCPPGWTWFQRRCFLYVNDQKSWASAENDCLSKNGNLATFHTSNEYYFLKNLAYATTGNYTRSWIGAHSTSIDGTWFWSDGSKFVFYSWTRNVAAEGKKCMDINVEGQSLLFGAKCNTKLPYICTRVP</sequence>
<dbReference type="OrthoDB" id="441660at2759"/>
<evidence type="ECO:0000256" key="1">
    <source>
        <dbReference type="SAM" id="SignalP"/>
    </source>
</evidence>
<dbReference type="Pfam" id="PF00059">
    <property type="entry name" value="Lectin_C"/>
    <property type="match status" value="1"/>
</dbReference>
<evidence type="ECO:0000259" key="2">
    <source>
        <dbReference type="PROSITE" id="PS50041"/>
    </source>
</evidence>
<name>A0A3B5PTL2_XIPMA</name>
<dbReference type="GeneID" id="102225939"/>
<dbReference type="Ensembl" id="ENSXMAT00000028967.1">
    <property type="protein sequence ID" value="ENSXMAP00000022270.1"/>
    <property type="gene ID" value="ENSXMAG00000029754.1"/>
</dbReference>
<dbReference type="SUPFAM" id="SSF56436">
    <property type="entry name" value="C-type lectin-like"/>
    <property type="match status" value="1"/>
</dbReference>